<reference evidence="8" key="1">
    <citation type="journal article" date="2008" name="Insect Biochem. Mol. Biol.">
        <title>The genome of a lepidopteran model insect, the silkworm Bombyx mori.</title>
        <authorList>
            <consortium name="International Silkworm Genome Consortium"/>
        </authorList>
    </citation>
    <scope>NUCLEOTIDE SEQUENCE [LARGE SCALE GENOMIC DNA]</scope>
    <source>
        <strain evidence="8">p50T</strain>
    </source>
</reference>
<dbReference type="SUPFAM" id="SSF140856">
    <property type="entry name" value="USP8 N-terminal domain-like"/>
    <property type="match status" value="1"/>
</dbReference>
<dbReference type="Proteomes" id="UP000005204">
    <property type="component" value="Unassembled WGS sequence"/>
</dbReference>
<evidence type="ECO:0000256" key="4">
    <source>
        <dbReference type="ARBA" id="ARBA00023136"/>
    </source>
</evidence>
<dbReference type="PROSITE" id="PS50850">
    <property type="entry name" value="MFS"/>
    <property type="match status" value="1"/>
</dbReference>
<dbReference type="Pfam" id="PF07690">
    <property type="entry name" value="MFS_1"/>
    <property type="match status" value="1"/>
</dbReference>
<keyword evidence="4 5" id="KW-0472">Membrane</keyword>
<dbReference type="AlphaFoldDB" id="A0A8R2QWY1"/>
<accession>A0A8R2QWY1</accession>
<dbReference type="KEGG" id="bmor:119628395"/>
<dbReference type="EnsemblMetazoa" id="XM_038012145.1">
    <property type="protein sequence ID" value="XP_037868073.1"/>
    <property type="gene ID" value="LOC119628395"/>
</dbReference>
<dbReference type="InterPro" id="IPR020846">
    <property type="entry name" value="MFS_dom"/>
</dbReference>
<dbReference type="GO" id="GO:0016020">
    <property type="term" value="C:membrane"/>
    <property type="evidence" value="ECO:0007669"/>
    <property type="project" value="UniProtKB-SubCell"/>
</dbReference>
<dbReference type="PANTHER" id="PTHR24064">
    <property type="entry name" value="SOLUTE CARRIER FAMILY 22 MEMBER"/>
    <property type="match status" value="1"/>
</dbReference>
<dbReference type="GO" id="GO:0016579">
    <property type="term" value="P:protein deubiquitination"/>
    <property type="evidence" value="ECO:0007669"/>
    <property type="project" value="UniProtKB-ARBA"/>
</dbReference>
<evidence type="ECO:0000259" key="6">
    <source>
        <dbReference type="PROSITE" id="PS50850"/>
    </source>
</evidence>
<dbReference type="GO" id="GO:0022857">
    <property type="term" value="F:transmembrane transporter activity"/>
    <property type="evidence" value="ECO:0007669"/>
    <property type="project" value="InterPro"/>
</dbReference>
<evidence type="ECO:0000313" key="8">
    <source>
        <dbReference type="Proteomes" id="UP000005204"/>
    </source>
</evidence>
<feature type="transmembrane region" description="Helical" evidence="5">
    <location>
        <begin position="260"/>
        <end position="279"/>
    </location>
</feature>
<dbReference type="InterPro" id="IPR015063">
    <property type="entry name" value="USP8_dimer"/>
</dbReference>
<feature type="transmembrane region" description="Helical" evidence="5">
    <location>
        <begin position="343"/>
        <end position="366"/>
    </location>
</feature>
<feature type="transmembrane region" description="Helical" evidence="5">
    <location>
        <begin position="403"/>
        <end position="426"/>
    </location>
</feature>
<evidence type="ECO:0000256" key="5">
    <source>
        <dbReference type="SAM" id="Phobius"/>
    </source>
</evidence>
<dbReference type="RefSeq" id="XP_037868073.1">
    <property type="nucleotide sequence ID" value="XM_038012145.2"/>
</dbReference>
<dbReference type="SUPFAM" id="SSF103473">
    <property type="entry name" value="MFS general substrate transporter"/>
    <property type="match status" value="1"/>
</dbReference>
<feature type="transmembrane region" description="Helical" evidence="5">
    <location>
        <begin position="291"/>
        <end position="312"/>
    </location>
</feature>
<dbReference type="Gene3D" id="1.20.1250.20">
    <property type="entry name" value="MFS general substrate transporter like domains"/>
    <property type="match status" value="1"/>
</dbReference>
<sequence length="441" mass="49262">MTETRRKQLHLGKCIEDLDKLHNVPDLKTKRANLSLFRLCKTAQKLFESAEEARKNGDEEYSYVYYMKYLRVIAYLSKDKEYLKDKSYYNSMLGAKNPNKAIDAAEKLKNSLIDRYAMELKQKRLNDIKENEIFKQKIEENRKKAIEVSINEPPSTPVNLPGPDEVTIKSEQLYSILKAGKLKVMILDARPGKDYLESHISYPACISVPEECISPGNNIDLPSSGMLSVVETLAKKGKAEIKTQRKATYMDLVRLPSLRIKNLCCCVVWLVIGISFYGGTQYFGQTSINTFLSVAVGGLVQIPGLPLSAYFSKRFGRRVAIIGMFVINCICNLLLVLPDAWFYLKLVAGSIANACGAAAFSVVYVYTTELFPTVARNMAMGASSTTTRAGSMLAPFFGELNVLASWLPPIVFGLFPVLGIVACYFLPETKGKQLDDHLDES</sequence>
<organism evidence="7 8">
    <name type="scientific">Bombyx mori</name>
    <name type="common">Silk moth</name>
    <dbReference type="NCBI Taxonomy" id="7091"/>
    <lineage>
        <taxon>Eukaryota</taxon>
        <taxon>Metazoa</taxon>
        <taxon>Ecdysozoa</taxon>
        <taxon>Arthropoda</taxon>
        <taxon>Hexapoda</taxon>
        <taxon>Insecta</taxon>
        <taxon>Pterygota</taxon>
        <taxon>Neoptera</taxon>
        <taxon>Endopterygota</taxon>
        <taxon>Lepidoptera</taxon>
        <taxon>Glossata</taxon>
        <taxon>Ditrysia</taxon>
        <taxon>Bombycoidea</taxon>
        <taxon>Bombycidae</taxon>
        <taxon>Bombycinae</taxon>
        <taxon>Bombyx</taxon>
    </lineage>
</organism>
<feature type="transmembrane region" description="Helical" evidence="5">
    <location>
        <begin position="319"/>
        <end position="337"/>
    </location>
</feature>
<dbReference type="InterPro" id="IPR011701">
    <property type="entry name" value="MFS"/>
</dbReference>
<dbReference type="Pfam" id="PF08969">
    <property type="entry name" value="USP8_dimer"/>
    <property type="match status" value="1"/>
</dbReference>
<reference evidence="7" key="2">
    <citation type="submission" date="2022-06" db="UniProtKB">
        <authorList>
            <consortium name="EnsemblMetazoa"/>
        </authorList>
    </citation>
    <scope>IDENTIFICATION</scope>
    <source>
        <strain evidence="7">p50T (Dazao)</strain>
    </source>
</reference>
<dbReference type="SUPFAM" id="SSF52821">
    <property type="entry name" value="Rhodanese/Cell cycle control phosphatase"/>
    <property type="match status" value="1"/>
</dbReference>
<feature type="domain" description="Major facilitator superfamily (MFS) profile" evidence="6">
    <location>
        <begin position="250"/>
        <end position="441"/>
    </location>
</feature>
<name>A0A8R2QWY1_BOMMO</name>
<protein>
    <recommendedName>
        <fullName evidence="6">Major facilitator superfamily (MFS) profile domain-containing protein</fullName>
    </recommendedName>
</protein>
<keyword evidence="3 5" id="KW-1133">Transmembrane helix</keyword>
<keyword evidence="8" id="KW-1185">Reference proteome</keyword>
<dbReference type="InterPro" id="IPR036259">
    <property type="entry name" value="MFS_trans_sf"/>
</dbReference>
<proteinExistence type="predicted"/>
<dbReference type="InterPro" id="IPR036873">
    <property type="entry name" value="Rhodanese-like_dom_sf"/>
</dbReference>
<keyword evidence="2 5" id="KW-0812">Transmembrane</keyword>
<evidence type="ECO:0000313" key="7">
    <source>
        <dbReference type="EnsemblMetazoa" id="XP_037868073.1"/>
    </source>
</evidence>
<evidence type="ECO:0000256" key="3">
    <source>
        <dbReference type="ARBA" id="ARBA00022989"/>
    </source>
</evidence>
<dbReference type="GeneID" id="119628395"/>
<comment type="subcellular location">
    <subcellularLocation>
        <location evidence="1">Membrane</location>
        <topology evidence="1">Multi-pass membrane protein</topology>
    </subcellularLocation>
</comment>
<evidence type="ECO:0000256" key="1">
    <source>
        <dbReference type="ARBA" id="ARBA00004141"/>
    </source>
</evidence>
<dbReference type="Gene3D" id="1.20.58.80">
    <property type="entry name" value="Phosphotransferase system, lactose/cellobiose-type IIA subunit"/>
    <property type="match status" value="1"/>
</dbReference>
<evidence type="ECO:0000256" key="2">
    <source>
        <dbReference type="ARBA" id="ARBA00022692"/>
    </source>
</evidence>